<protein>
    <submittedName>
        <fullName evidence="2">Uncharacterized protein</fullName>
    </submittedName>
</protein>
<accession>A0A0L1JSV6</accession>
<dbReference type="PATRIC" id="fig|1317121.7.peg.1473"/>
<dbReference type="EMBL" id="AQQZ01000002">
    <property type="protein sequence ID" value="KNG94835.1"/>
    <property type="molecule type" value="Genomic_DNA"/>
</dbReference>
<dbReference type="STRING" id="1317121.ATO11_05475"/>
<evidence type="ECO:0000256" key="1">
    <source>
        <dbReference type="SAM" id="SignalP"/>
    </source>
</evidence>
<feature type="chain" id="PRO_5005553885" evidence="1">
    <location>
        <begin position="17"/>
        <end position="256"/>
    </location>
</feature>
<dbReference type="Proteomes" id="UP000036938">
    <property type="component" value="Unassembled WGS sequence"/>
</dbReference>
<sequence>MFRLLALLLLAAPASAAPLFPNSVVSNDLDFIRPDDPTLFACTTYRGTDRREMPDKRGGPLFADGVHVVEARFRDGTRMDITVHPDAGGATRATALADTVGASIGRLPGAMRAKLSHVVILDGDETAFAEDKGRFFVLYTHNIARRLQTRDLDETVFHESVHATLDIPHAASRAWRKAQRRDGTAITDYALRNPAGEDLAETALFAFAMVHHPGRLPARIEQAVRDTVPARLAYLTDLFTRMGRHPAPATANPACT</sequence>
<gene>
    <name evidence="2" type="ORF">ATO11_05475</name>
</gene>
<dbReference type="AlphaFoldDB" id="A0A0L1JSV6"/>
<keyword evidence="1" id="KW-0732">Signal</keyword>
<evidence type="ECO:0000313" key="2">
    <source>
        <dbReference type="EMBL" id="KNG94835.1"/>
    </source>
</evidence>
<evidence type="ECO:0000313" key="3">
    <source>
        <dbReference type="Proteomes" id="UP000036938"/>
    </source>
</evidence>
<name>A0A0L1JSV6_9RHOB</name>
<reference evidence="2 3" key="1">
    <citation type="journal article" date="2015" name="Int. J. Syst. Evol. Microbiol.">
        <title>Aestuariivita atlantica sp. nov., isolated from deep sea sediment of the Atlantic Ocean.</title>
        <authorList>
            <person name="Li G."/>
            <person name="Lai Q."/>
            <person name="Du Y."/>
            <person name="Liu X."/>
            <person name="Sun F."/>
            <person name="Shao Z."/>
        </authorList>
    </citation>
    <scope>NUCLEOTIDE SEQUENCE [LARGE SCALE GENOMIC DNA]</scope>
    <source>
        <strain evidence="2 3">22II-S11-z3</strain>
    </source>
</reference>
<dbReference type="RefSeq" id="WP_050529823.1">
    <property type="nucleotide sequence ID" value="NZ_AQQZ01000002.1"/>
</dbReference>
<proteinExistence type="predicted"/>
<keyword evidence="3" id="KW-1185">Reference proteome</keyword>
<organism evidence="2 3">
    <name type="scientific">Pseudaestuariivita atlantica</name>
    <dbReference type="NCBI Taxonomy" id="1317121"/>
    <lineage>
        <taxon>Bacteria</taxon>
        <taxon>Pseudomonadati</taxon>
        <taxon>Pseudomonadota</taxon>
        <taxon>Alphaproteobacteria</taxon>
        <taxon>Rhodobacterales</taxon>
        <taxon>Paracoccaceae</taxon>
        <taxon>Pseudaestuariivita</taxon>
    </lineage>
</organism>
<comment type="caution">
    <text evidence="2">The sequence shown here is derived from an EMBL/GenBank/DDBJ whole genome shotgun (WGS) entry which is preliminary data.</text>
</comment>
<feature type="signal peptide" evidence="1">
    <location>
        <begin position="1"/>
        <end position="16"/>
    </location>
</feature>
<dbReference type="OrthoDB" id="1436201at2"/>